<organism evidence="1 2">
    <name type="scientific">Bifidobacterium thermophilum</name>
    <dbReference type="NCBI Taxonomy" id="33905"/>
    <lineage>
        <taxon>Bacteria</taxon>
        <taxon>Bacillati</taxon>
        <taxon>Actinomycetota</taxon>
        <taxon>Actinomycetes</taxon>
        <taxon>Bifidobacteriales</taxon>
        <taxon>Bifidobacteriaceae</taxon>
        <taxon>Bifidobacterium</taxon>
    </lineage>
</organism>
<protein>
    <submittedName>
        <fullName evidence="1">Uncharacterized protein</fullName>
    </submittedName>
</protein>
<evidence type="ECO:0000313" key="1">
    <source>
        <dbReference type="EMBL" id="NME61909.1"/>
    </source>
</evidence>
<proteinExistence type="predicted"/>
<reference evidence="1 2" key="1">
    <citation type="submission" date="2020-04" db="EMBL/GenBank/DDBJ databases">
        <authorList>
            <person name="Hitch T.C.A."/>
            <person name="Wylensek D."/>
            <person name="Clavel T."/>
        </authorList>
    </citation>
    <scope>NUCLEOTIDE SEQUENCE [LARGE SCALE GENOMIC DNA]</scope>
    <source>
        <strain evidence="1 2">BSM-130-P53-3C</strain>
    </source>
</reference>
<dbReference type="AlphaFoldDB" id="A0A7X9RNG9"/>
<comment type="caution">
    <text evidence="1">The sequence shown here is derived from an EMBL/GenBank/DDBJ whole genome shotgun (WGS) entry which is preliminary data.</text>
</comment>
<sequence length="66" mass="7521">MMKLDTARRIVAAQPDGIDYDRQTYVEYDRETGDWLVAADGTPMEWRVSPDGTAGRQFMPVDAREV</sequence>
<gene>
    <name evidence="1" type="ORF">HF844_03695</name>
</gene>
<accession>A0A7X9RNG9</accession>
<evidence type="ECO:0000313" key="2">
    <source>
        <dbReference type="Proteomes" id="UP000588369"/>
    </source>
</evidence>
<dbReference type="Proteomes" id="UP000588369">
    <property type="component" value="Unassembled WGS sequence"/>
</dbReference>
<dbReference type="RefSeq" id="WP_168984009.1">
    <property type="nucleotide sequence ID" value="NZ_JABAGI010000003.1"/>
</dbReference>
<name>A0A7X9RNG9_9BIFI</name>
<dbReference type="EMBL" id="JABAGI010000003">
    <property type="protein sequence ID" value="NME61909.1"/>
    <property type="molecule type" value="Genomic_DNA"/>
</dbReference>